<evidence type="ECO:0000313" key="3">
    <source>
        <dbReference type="EMBL" id="QSB05454.1"/>
    </source>
</evidence>
<proteinExistence type="inferred from homology"/>
<dbReference type="CDD" id="cd01130">
    <property type="entry name" value="VirB11-like_ATPase"/>
    <property type="match status" value="1"/>
</dbReference>
<gene>
    <name evidence="3" type="ORF">JQS30_00465</name>
</gene>
<dbReference type="InterPro" id="IPR001482">
    <property type="entry name" value="T2SS/T4SS_dom"/>
</dbReference>
<name>A0A895XJD5_9ACTN</name>
<dbReference type="Pfam" id="PF00437">
    <property type="entry name" value="T2SSE"/>
    <property type="match status" value="1"/>
</dbReference>
<dbReference type="EMBL" id="CP070496">
    <property type="protein sequence ID" value="QSB05454.1"/>
    <property type="molecule type" value="Genomic_DNA"/>
</dbReference>
<protein>
    <submittedName>
        <fullName evidence="3">TadA family conjugal transfer-associated ATPase</fullName>
    </submittedName>
</protein>
<evidence type="ECO:0000259" key="2">
    <source>
        <dbReference type="Pfam" id="PF00437"/>
    </source>
</evidence>
<feature type="domain" description="Bacterial type II secretion system protein E" evidence="2">
    <location>
        <begin position="57"/>
        <end position="333"/>
    </location>
</feature>
<dbReference type="NCBIfam" id="TIGR03819">
    <property type="entry name" value="heli_sec_ATPase"/>
    <property type="match status" value="1"/>
</dbReference>
<dbReference type="SUPFAM" id="SSF52540">
    <property type="entry name" value="P-loop containing nucleoside triphosphate hydrolases"/>
    <property type="match status" value="1"/>
</dbReference>
<dbReference type="GO" id="GO:0016887">
    <property type="term" value="F:ATP hydrolysis activity"/>
    <property type="evidence" value="ECO:0007669"/>
    <property type="project" value="InterPro"/>
</dbReference>
<dbReference type="AlphaFoldDB" id="A0A895XJD5"/>
<reference evidence="3" key="1">
    <citation type="submission" date="2021-02" db="EMBL/GenBank/DDBJ databases">
        <title>Natronoglycomyces albus gen. nov., sp. nov, a haloalkaliphilic actinobacterium from a soda solonchak soil.</title>
        <authorList>
            <person name="Sorokin D.Y."/>
            <person name="Khijniak T.V."/>
            <person name="Zakharycheva A.P."/>
            <person name="Boueva O.V."/>
            <person name="Ariskina E.V."/>
            <person name="Hahnke R.L."/>
            <person name="Bunk B."/>
            <person name="Sproer C."/>
            <person name="Schumann P."/>
            <person name="Evtushenko L.I."/>
            <person name="Kublanov I.V."/>
        </authorList>
    </citation>
    <scope>NUCLEOTIDE SEQUENCE</scope>
    <source>
        <strain evidence="3">DSM 106290</strain>
    </source>
</reference>
<dbReference type="Proteomes" id="UP000662939">
    <property type="component" value="Chromosome"/>
</dbReference>
<comment type="similarity">
    <text evidence="1">Belongs to the GSP E family.</text>
</comment>
<dbReference type="RefSeq" id="WP_213171462.1">
    <property type="nucleotide sequence ID" value="NZ_CP070496.1"/>
</dbReference>
<accession>A0A895XJD5</accession>
<dbReference type="InterPro" id="IPR050921">
    <property type="entry name" value="T4SS_GSP_E_ATPase"/>
</dbReference>
<evidence type="ECO:0000256" key="1">
    <source>
        <dbReference type="ARBA" id="ARBA00006611"/>
    </source>
</evidence>
<sequence>MAERSLVGQVRSDLAGRTSSVPHSAQIVRSVRDSDAAPVDHDSLLRVSELVEADLVGAGPLQPLLNDPAVSDVVVNGVDGVWVDRGDGLERVDVLLGGEDDVRSLACRLAAVAGRRLDDGNPFVDVRMADGTRFHAMLRPVAGSGPYLSFRTHRSRAFTLAQLVECQTLTEALAGLLHRVVRARLPFLVTGGTGTGKTTLLASLLSLANDSERLVLVEDAAELRPDHPHVISLEARPANVEGQGVVTLADLVRESLRMRPDRVIVGECRGAEVTELLAALNTGHDGGAGTLHCNAAADVPARLEALTLPHGLSRAGLHAQLEAALRVVVHLRRDGNRRVVGEVGLLQTGSEGLSVRTAFHRSGEGAVYGELERLLRERGA</sequence>
<organism evidence="3 4">
    <name type="scientific">Natronoglycomyces albus</name>
    <dbReference type="NCBI Taxonomy" id="2811108"/>
    <lineage>
        <taxon>Bacteria</taxon>
        <taxon>Bacillati</taxon>
        <taxon>Actinomycetota</taxon>
        <taxon>Actinomycetes</taxon>
        <taxon>Glycomycetales</taxon>
        <taxon>Glycomycetaceae</taxon>
        <taxon>Natronoglycomyces</taxon>
    </lineage>
</organism>
<dbReference type="Gene3D" id="3.40.50.300">
    <property type="entry name" value="P-loop containing nucleotide triphosphate hydrolases"/>
    <property type="match status" value="1"/>
</dbReference>
<keyword evidence="4" id="KW-1185">Reference proteome</keyword>
<evidence type="ECO:0000313" key="4">
    <source>
        <dbReference type="Proteomes" id="UP000662939"/>
    </source>
</evidence>
<dbReference type="PANTHER" id="PTHR30486">
    <property type="entry name" value="TWITCHING MOTILITY PROTEIN PILT"/>
    <property type="match status" value="1"/>
</dbReference>
<dbReference type="InterPro" id="IPR027417">
    <property type="entry name" value="P-loop_NTPase"/>
</dbReference>
<dbReference type="KEGG" id="nav:JQS30_00465"/>
<dbReference type="PANTHER" id="PTHR30486:SF6">
    <property type="entry name" value="TYPE IV PILUS RETRACTATION ATPASE PILT"/>
    <property type="match status" value="1"/>
</dbReference>
<dbReference type="Gene3D" id="3.30.450.380">
    <property type="match status" value="1"/>
</dbReference>
<dbReference type="InterPro" id="IPR022399">
    <property type="entry name" value="TadA-like_ATPase"/>
</dbReference>